<organism evidence="11 12">
    <name type="scientific">Populus tomentosa</name>
    <name type="common">Chinese white poplar</name>
    <dbReference type="NCBI Taxonomy" id="118781"/>
    <lineage>
        <taxon>Eukaryota</taxon>
        <taxon>Viridiplantae</taxon>
        <taxon>Streptophyta</taxon>
        <taxon>Embryophyta</taxon>
        <taxon>Tracheophyta</taxon>
        <taxon>Spermatophyta</taxon>
        <taxon>Magnoliopsida</taxon>
        <taxon>eudicotyledons</taxon>
        <taxon>Gunneridae</taxon>
        <taxon>Pentapetalae</taxon>
        <taxon>rosids</taxon>
        <taxon>fabids</taxon>
        <taxon>Malpighiales</taxon>
        <taxon>Salicaceae</taxon>
        <taxon>Saliceae</taxon>
        <taxon>Populus</taxon>
    </lineage>
</organism>
<keyword evidence="5 8" id="KW-0256">Endoplasmic reticulum</keyword>
<dbReference type="InterPro" id="IPR055459">
    <property type="entry name" value="OST48_MD"/>
</dbReference>
<dbReference type="AlphaFoldDB" id="A0A8X7Z7Q1"/>
<name>A0A8X7Z7Q1_POPTO</name>
<proteinExistence type="inferred from homology"/>
<evidence type="ECO:0000256" key="5">
    <source>
        <dbReference type="ARBA" id="ARBA00022824"/>
    </source>
</evidence>
<dbReference type="GO" id="GO:0018279">
    <property type="term" value="P:protein N-linked glycosylation via asparagine"/>
    <property type="evidence" value="ECO:0007669"/>
    <property type="project" value="UniProtKB-UniRule"/>
</dbReference>
<comment type="similarity">
    <text evidence="3 8">Belongs to the DDOST 48 kDa subunit family.</text>
</comment>
<keyword evidence="4" id="KW-0812">Transmembrane</keyword>
<dbReference type="Pfam" id="PF23358">
    <property type="entry name" value="OST48_MD"/>
    <property type="match status" value="1"/>
</dbReference>
<comment type="subcellular location">
    <subcellularLocation>
        <location evidence="8">Endoplasmic reticulum membrane</location>
        <topology evidence="8">Single-pass type I membrane protein</topology>
    </subcellularLocation>
    <subcellularLocation>
        <location evidence="1">Membrane</location>
        <topology evidence="1">Single-pass type I membrane protein</topology>
    </subcellularLocation>
</comment>
<dbReference type="GO" id="GO:0008250">
    <property type="term" value="C:oligosaccharyltransferase complex"/>
    <property type="evidence" value="ECO:0007669"/>
    <property type="project" value="TreeGrafter"/>
</dbReference>
<evidence type="ECO:0000256" key="3">
    <source>
        <dbReference type="ARBA" id="ARBA00008743"/>
    </source>
</evidence>
<evidence type="ECO:0000256" key="8">
    <source>
        <dbReference type="RuleBase" id="RU361142"/>
    </source>
</evidence>
<evidence type="ECO:0000256" key="7">
    <source>
        <dbReference type="ARBA" id="ARBA00023136"/>
    </source>
</evidence>
<dbReference type="Proteomes" id="UP000886885">
    <property type="component" value="Chromosome 9A"/>
</dbReference>
<evidence type="ECO:0000256" key="4">
    <source>
        <dbReference type="ARBA" id="ARBA00022692"/>
    </source>
</evidence>
<comment type="function">
    <text evidence="8">Subunit of the oligosaccharyl transferase (OST) complex that catalyzes the initial transfer of a defined glycan (Glc(3)Man(9)GlcNAc(2) in eukaryotes) from the lipid carrier dolichol-pyrophosphate to an asparagine residue within an Asn-X-Ser/Thr consensus motif in nascent polypeptide chains, the first step in protein N-glycosylation. N-glycosylation occurs cotranslationally and the complex associates with the Sec61 complex at the channel-forming translocon complex that mediates protein translocation across the endoplasmic reticulum (ER).</text>
</comment>
<dbReference type="PANTHER" id="PTHR10830:SF0">
    <property type="entry name" value="DOLICHYL-DIPHOSPHOOLIGOSACCHARIDE--PROTEIN GLYCOSYLTRANSFERASE 48 KDA SUBUNIT"/>
    <property type="match status" value="1"/>
</dbReference>
<dbReference type="InterPro" id="IPR055457">
    <property type="entry name" value="OST48_N"/>
</dbReference>
<keyword evidence="7" id="KW-0472">Membrane</keyword>
<evidence type="ECO:0000313" key="12">
    <source>
        <dbReference type="Proteomes" id="UP000886885"/>
    </source>
</evidence>
<comment type="caution">
    <text evidence="11">The sequence shown here is derived from an EMBL/GenBank/DDBJ whole genome shotgun (WGS) entry which is preliminary data.</text>
</comment>
<keyword evidence="12" id="KW-1185">Reference proteome</keyword>
<reference evidence="11" key="1">
    <citation type="journal article" date="2020" name="bioRxiv">
        <title>Hybrid origin of Populus tomentosa Carr. identified through genome sequencing and phylogenomic analysis.</title>
        <authorList>
            <person name="An X."/>
            <person name="Gao K."/>
            <person name="Chen Z."/>
            <person name="Li J."/>
            <person name="Yang X."/>
            <person name="Yang X."/>
            <person name="Zhou J."/>
            <person name="Guo T."/>
            <person name="Zhao T."/>
            <person name="Huang S."/>
            <person name="Miao D."/>
            <person name="Khan W.U."/>
            <person name="Rao P."/>
            <person name="Ye M."/>
            <person name="Lei B."/>
            <person name="Liao W."/>
            <person name="Wang J."/>
            <person name="Ji L."/>
            <person name="Li Y."/>
            <person name="Guo B."/>
            <person name="Mustafa N.S."/>
            <person name="Li S."/>
            <person name="Yun Q."/>
            <person name="Keller S.R."/>
            <person name="Mao J."/>
            <person name="Zhang R."/>
            <person name="Strauss S.H."/>
        </authorList>
    </citation>
    <scope>NUCLEOTIDE SEQUENCE</scope>
    <source>
        <strain evidence="11">GM15</strain>
        <tissue evidence="11">Leaf</tissue>
    </source>
</reference>
<evidence type="ECO:0000256" key="6">
    <source>
        <dbReference type="ARBA" id="ARBA00022989"/>
    </source>
</evidence>
<evidence type="ECO:0000256" key="2">
    <source>
        <dbReference type="ARBA" id="ARBA00004922"/>
    </source>
</evidence>
<evidence type="ECO:0000313" key="11">
    <source>
        <dbReference type="EMBL" id="KAG6762807.1"/>
    </source>
</evidence>
<feature type="domain" description="OST48 N-terminal" evidence="9">
    <location>
        <begin position="56"/>
        <end position="282"/>
    </location>
</feature>
<dbReference type="Pfam" id="PF03345">
    <property type="entry name" value="OST48_N"/>
    <property type="match status" value="1"/>
</dbReference>
<dbReference type="InterPro" id="IPR005013">
    <property type="entry name" value="DDOST_48_kDa_subunit"/>
</dbReference>
<evidence type="ECO:0000256" key="1">
    <source>
        <dbReference type="ARBA" id="ARBA00004479"/>
    </source>
</evidence>
<feature type="domain" description="OST48 middle" evidence="10">
    <location>
        <begin position="302"/>
        <end position="370"/>
    </location>
</feature>
<dbReference type="PANTHER" id="PTHR10830">
    <property type="entry name" value="DOLICHYL-DIPHOSPHOOLIGOSACCHARIDE--PROTEIN GLYCOSYLTRANSFERASE 48 KDA SUBUNIT"/>
    <property type="match status" value="1"/>
</dbReference>
<dbReference type="EMBL" id="JAAWWB010000017">
    <property type="protein sequence ID" value="KAG6762807.1"/>
    <property type="molecule type" value="Genomic_DNA"/>
</dbReference>
<sequence length="405" mass="45449">MWAARSNGMYTSKSAYLWLFRRNRNLQTNVKWIWAWKVKAPEKIRMLVWHMMRACFGGSIDIAAIANFIDYGHDLIIGADANLSDLIREIATDIGNPAAMVIDHISYAVLDFEGDHTLIACFINSKVILGRDNIEAPVLFEGVAHTVNAANSLVLKVLSASQAACSANPKSAMSSPPELTGSAISLVSVVHVQPFARNNARILIAGSLSMFSNSMWQFLGEQIFSLCTHFQIGLAPFSDSLDLWGAEGRELNQEGCGILLLFAEFRHVKSGNEQFLTELNKWIFHDRDLKTVHDLQAVDVRHHKVGEADEPAIYRIKDELIIFLSCSSCEPYVADDVQVQFYMMSPYVLKTLSTDTKGLYFTSFKVPDVFQSGPLDIMNMRDLCQQLTPTMELHFLWYCSSLNHP</sequence>
<dbReference type="OrthoDB" id="29105at2759"/>
<comment type="subunit">
    <text evidence="8">Component of the oligosaccharyltransferase (OST) complex.</text>
</comment>
<evidence type="ECO:0000259" key="9">
    <source>
        <dbReference type="Pfam" id="PF03345"/>
    </source>
</evidence>
<evidence type="ECO:0000259" key="10">
    <source>
        <dbReference type="Pfam" id="PF23358"/>
    </source>
</evidence>
<keyword evidence="6" id="KW-1133">Transmembrane helix</keyword>
<protein>
    <recommendedName>
        <fullName evidence="8">Dolichyl-diphosphooligosaccharide--protein glycosyltransferase 48 kDa subunit</fullName>
        <shortName evidence="8">Oligosaccharyl transferase 48 kDa subunit</shortName>
    </recommendedName>
</protein>
<gene>
    <name evidence="11" type="ORF">POTOM_033330</name>
</gene>
<comment type="pathway">
    <text evidence="2 8">Protein modification; protein glycosylation.</text>
</comment>
<accession>A0A8X7Z7Q1</accession>